<dbReference type="PANTHER" id="PTHR34059">
    <property type="entry name" value="EXPRESSED PROTEIN"/>
    <property type="match status" value="1"/>
</dbReference>
<keyword evidence="2" id="KW-0812">Transmembrane</keyword>
<dbReference type="Proteomes" id="UP001279734">
    <property type="component" value="Unassembled WGS sequence"/>
</dbReference>
<sequence>MNRGRSSSSFLFKFLLAVMFLFLLPLLPSEAPELIAHTILADIWGVLHLLIIGIALSYGLFCGRRSETENEFEFHSKTENSQGHIPILHHASSIFEEVLCVSDERSEIQAWDFPYYRTETMSMLEEENCGFDHRPLGLPIRSLRSQVNDSDTEEYVSENESNYDSDSQNVDETVNGTEVTFSPLLRKLRTNRMDFGEFGNVFCPSGNKSHILKSESFRQQESESLQYDEPMSSLPNGSSPLCSCSTESPSMKMENTWSDKGRVTSSPTLSYHINDLDLTKTEDNLKEKVVTSSPIPWKSRSNRMDFREFGNPSLHSENCVPNLLKSKSFRQQKRGSSQNNKSLSADNKPMSSLPNGFSPLSSCLPESPTMEMGYSWSNNSCHVTSSPTSPSLATQVSNLDSTNMDVNLKEDAITSSPLHEKSRSKTMDFKEFDDVSVPRENCEPELLKSRSMIDGFSPLGSSLPNSPSMKIENSWTESHFRLPSSPTVPSNPTQVNDLDSTIEYKRSSESPINRASNANNLISSVESSSGVPAYVSLSNKDGQEPLPTMETSKSLSRSSHSRRFSCASFFDRDPRKSLKDSSGEGSEKIREEFASGGKCGWDCLKLDVKPTVGKALFKGKSVRTIRAREIPTETSNVRKLNEKQKNGGKEKTQEEVRNNGEKTELVIISIGISEKNDQLNSKCSKRHLSGSEKDKDRRVSYSEKSSNEAAAAAMIDEDGNGNDEIDKKAGEFIAKFKEQIRLQKTDLKTRIK</sequence>
<feature type="region of interest" description="Disordered" evidence="1">
    <location>
        <begin position="633"/>
        <end position="657"/>
    </location>
</feature>
<comment type="caution">
    <text evidence="4">The sequence shown here is derived from an EMBL/GenBank/DDBJ whole genome shotgun (WGS) entry which is preliminary data.</text>
</comment>
<feature type="compositionally biased region" description="Polar residues" evidence="1">
    <location>
        <begin position="334"/>
        <end position="358"/>
    </location>
</feature>
<dbReference type="AlphaFoldDB" id="A0AAD3RYA7"/>
<feature type="chain" id="PRO_5041946914" description="Transmembrane protein" evidence="3">
    <location>
        <begin position="32"/>
        <end position="752"/>
    </location>
</feature>
<name>A0AAD3RYA7_NEPGR</name>
<keyword evidence="5" id="KW-1185">Reference proteome</keyword>
<protein>
    <recommendedName>
        <fullName evidence="6">Transmembrane protein</fullName>
    </recommendedName>
</protein>
<feature type="region of interest" description="Disordered" evidence="1">
    <location>
        <begin position="147"/>
        <end position="170"/>
    </location>
</feature>
<feature type="compositionally biased region" description="Basic and acidic residues" evidence="1">
    <location>
        <begin position="689"/>
        <end position="701"/>
    </location>
</feature>
<feature type="signal peptide" evidence="3">
    <location>
        <begin position="1"/>
        <end position="31"/>
    </location>
</feature>
<feature type="region of interest" description="Disordered" evidence="1">
    <location>
        <begin position="537"/>
        <end position="559"/>
    </location>
</feature>
<evidence type="ECO:0000256" key="1">
    <source>
        <dbReference type="SAM" id="MobiDB-lite"/>
    </source>
</evidence>
<feature type="region of interest" description="Disordered" evidence="1">
    <location>
        <begin position="329"/>
        <end position="358"/>
    </location>
</feature>
<dbReference type="InterPro" id="IPR008480">
    <property type="entry name" value="DUF761_pln"/>
</dbReference>
<feature type="region of interest" description="Disordered" evidence="1">
    <location>
        <begin position="228"/>
        <end position="247"/>
    </location>
</feature>
<feature type="compositionally biased region" description="Basic and acidic residues" evidence="1">
    <location>
        <begin position="639"/>
        <end position="657"/>
    </location>
</feature>
<dbReference type="EMBL" id="BSYO01000002">
    <property type="protein sequence ID" value="GMH00636.1"/>
    <property type="molecule type" value="Genomic_DNA"/>
</dbReference>
<organism evidence="4 5">
    <name type="scientific">Nepenthes gracilis</name>
    <name type="common">Slender pitcher plant</name>
    <dbReference type="NCBI Taxonomy" id="150966"/>
    <lineage>
        <taxon>Eukaryota</taxon>
        <taxon>Viridiplantae</taxon>
        <taxon>Streptophyta</taxon>
        <taxon>Embryophyta</taxon>
        <taxon>Tracheophyta</taxon>
        <taxon>Spermatophyta</taxon>
        <taxon>Magnoliopsida</taxon>
        <taxon>eudicotyledons</taxon>
        <taxon>Gunneridae</taxon>
        <taxon>Pentapetalae</taxon>
        <taxon>Caryophyllales</taxon>
        <taxon>Nepenthaceae</taxon>
        <taxon>Nepenthes</taxon>
    </lineage>
</organism>
<feature type="compositionally biased region" description="Acidic residues" evidence="1">
    <location>
        <begin position="150"/>
        <end position="163"/>
    </location>
</feature>
<dbReference type="PANTHER" id="PTHR34059:SF6">
    <property type="entry name" value="DUF4408 DOMAIN-CONTAINING PROTEIN"/>
    <property type="match status" value="1"/>
</dbReference>
<proteinExistence type="predicted"/>
<accession>A0AAD3RYA7</accession>
<keyword evidence="2" id="KW-0472">Membrane</keyword>
<evidence type="ECO:0000256" key="3">
    <source>
        <dbReference type="SAM" id="SignalP"/>
    </source>
</evidence>
<evidence type="ECO:0000256" key="2">
    <source>
        <dbReference type="SAM" id="Phobius"/>
    </source>
</evidence>
<dbReference type="Pfam" id="PF05553">
    <property type="entry name" value="DUF761"/>
    <property type="match status" value="1"/>
</dbReference>
<evidence type="ECO:0008006" key="6">
    <source>
        <dbReference type="Google" id="ProtNLM"/>
    </source>
</evidence>
<evidence type="ECO:0000313" key="4">
    <source>
        <dbReference type="EMBL" id="GMH00636.1"/>
    </source>
</evidence>
<keyword evidence="2" id="KW-1133">Transmembrane helix</keyword>
<gene>
    <name evidence="4" type="ORF">Nepgr_002475</name>
</gene>
<feature type="region of interest" description="Disordered" evidence="1">
    <location>
        <begin position="679"/>
        <end position="724"/>
    </location>
</feature>
<feature type="transmembrane region" description="Helical" evidence="2">
    <location>
        <begin position="39"/>
        <end position="61"/>
    </location>
</feature>
<feature type="compositionally biased region" description="Polar residues" evidence="1">
    <location>
        <begin position="233"/>
        <end position="247"/>
    </location>
</feature>
<reference evidence="4" key="1">
    <citation type="submission" date="2023-05" db="EMBL/GenBank/DDBJ databases">
        <title>Nepenthes gracilis genome sequencing.</title>
        <authorList>
            <person name="Fukushima K."/>
        </authorList>
    </citation>
    <scope>NUCLEOTIDE SEQUENCE</scope>
    <source>
        <strain evidence="4">SING2019-196</strain>
    </source>
</reference>
<evidence type="ECO:0000313" key="5">
    <source>
        <dbReference type="Proteomes" id="UP001279734"/>
    </source>
</evidence>
<keyword evidence="3" id="KW-0732">Signal</keyword>